<dbReference type="Pfam" id="PF14907">
    <property type="entry name" value="NTP_transf_5"/>
    <property type="match status" value="1"/>
</dbReference>
<sequence>MDDLRRPKPLRTSLSATDSLVFRVLRLRFHPEERMAVAEAIASLSGDDLEVALRRARRLEVGPLFAKELLALDAPAEVHTAAAGIYRENLARNLFLKAETDSWVSALEAAGIPCRVLKGVYLSELLYSDLGAKSCADIDLLVRREDLDGAMDVAAVRGFRLADPTSGGPDDTDAKAYTLESTGDRRVPYFVDLHWELEVPMLISLGQEDFWHAPGARAPGGAMCDCAPEVPADLLGAFLCLHLWHHSMSLKALVDFAAFVRRYDEAMPGVEARFKRTRARDGVALALILVCRVFGVRSCVLDHRHPKRLVLPWLESCAHLSVEARGRYLNVLVSPLRLEGFLLPFAATARYLFRSGARDGGLRLRARVTRFGSSLSRAASGGPLFTQRKVDHAKLV</sequence>
<evidence type="ECO:0000313" key="1">
    <source>
        <dbReference type="EMBL" id="TMQ60595.1"/>
    </source>
</evidence>
<proteinExistence type="predicted"/>
<dbReference type="InterPro" id="IPR039498">
    <property type="entry name" value="NTP_transf_5"/>
</dbReference>
<reference evidence="1 2" key="1">
    <citation type="journal article" date="2019" name="Nat. Microbiol.">
        <title>Mediterranean grassland soil C-N compound turnover is dependent on rainfall and depth, and is mediated by genomically divergent microorganisms.</title>
        <authorList>
            <person name="Diamond S."/>
            <person name="Andeer P.F."/>
            <person name="Li Z."/>
            <person name="Crits-Christoph A."/>
            <person name="Burstein D."/>
            <person name="Anantharaman K."/>
            <person name="Lane K.R."/>
            <person name="Thomas B.C."/>
            <person name="Pan C."/>
            <person name="Northen T.R."/>
            <person name="Banfield J.F."/>
        </authorList>
    </citation>
    <scope>NUCLEOTIDE SEQUENCE [LARGE SCALE GENOMIC DNA]</scope>
    <source>
        <strain evidence="1">WS_6</strain>
    </source>
</reference>
<keyword evidence="1" id="KW-0808">Transferase</keyword>
<evidence type="ECO:0000313" key="2">
    <source>
        <dbReference type="Proteomes" id="UP000316852"/>
    </source>
</evidence>
<dbReference type="GO" id="GO:0016740">
    <property type="term" value="F:transferase activity"/>
    <property type="evidence" value="ECO:0007669"/>
    <property type="project" value="UniProtKB-KW"/>
</dbReference>
<gene>
    <name evidence="1" type="ORF">E6K76_00960</name>
</gene>
<protein>
    <submittedName>
        <fullName evidence="1">Nucleotidyltransferase family protein</fullName>
    </submittedName>
</protein>
<name>A0A538TAC8_UNCEI</name>
<dbReference type="EMBL" id="VBOW01000013">
    <property type="protein sequence ID" value="TMQ60595.1"/>
    <property type="molecule type" value="Genomic_DNA"/>
</dbReference>
<organism evidence="1 2">
    <name type="scientific">Eiseniibacteriota bacterium</name>
    <dbReference type="NCBI Taxonomy" id="2212470"/>
    <lineage>
        <taxon>Bacteria</taxon>
        <taxon>Candidatus Eiseniibacteriota</taxon>
    </lineage>
</organism>
<dbReference type="AlphaFoldDB" id="A0A538TAC8"/>
<comment type="caution">
    <text evidence="1">The sequence shown here is derived from an EMBL/GenBank/DDBJ whole genome shotgun (WGS) entry which is preliminary data.</text>
</comment>
<accession>A0A538TAC8</accession>
<dbReference type="Proteomes" id="UP000316852">
    <property type="component" value="Unassembled WGS sequence"/>
</dbReference>